<evidence type="ECO:0000313" key="4">
    <source>
        <dbReference type="EMBL" id="ASK79592.1"/>
    </source>
</evidence>
<name>A0A220VHD5_9GAMM</name>
<dbReference type="AlphaFoldDB" id="A0A220VHD5"/>
<dbReference type="Gene3D" id="3.40.1190.20">
    <property type="match status" value="1"/>
</dbReference>
<keyword evidence="4" id="KW-0808">Transferase</keyword>
<dbReference type="InterPro" id="IPR004399">
    <property type="entry name" value="HMP/HMP-P_kinase_dom"/>
</dbReference>
<dbReference type="Proteomes" id="UP000242175">
    <property type="component" value="Chromosome small"/>
</dbReference>
<dbReference type="InterPro" id="IPR013749">
    <property type="entry name" value="PM/HMP-P_kinase-1"/>
</dbReference>
<dbReference type="GO" id="GO:0009228">
    <property type="term" value="P:thiamine biosynthetic process"/>
    <property type="evidence" value="ECO:0007669"/>
    <property type="project" value="InterPro"/>
</dbReference>
<keyword evidence="4" id="KW-0418">Kinase</keyword>
<dbReference type="NCBIfam" id="TIGR00097">
    <property type="entry name" value="HMP-P_kinase"/>
    <property type="match status" value="1"/>
</dbReference>
<dbReference type="InterPro" id="IPR029056">
    <property type="entry name" value="Ribokinase-like"/>
</dbReference>
<proteinExistence type="predicted"/>
<dbReference type="GO" id="GO:0009229">
    <property type="term" value="P:thiamine diphosphate biosynthetic process"/>
    <property type="evidence" value="ECO:0007669"/>
    <property type="project" value="UniProtKB-UniPathway"/>
</dbReference>
<dbReference type="PANTHER" id="PTHR20858">
    <property type="entry name" value="PHOSPHOMETHYLPYRIMIDINE KINASE"/>
    <property type="match status" value="1"/>
</dbReference>
<reference evidence="4 5" key="1">
    <citation type="journal article" date="2016" name="Int. J. Syst. Evol. Microbiol.">
        <title>Paraphotobacterium marinum gen. nov., sp. nov., a member of the family Vibrionaceae, isolated from surface seawater.</title>
        <authorList>
            <person name="Huang Z."/>
            <person name="Dong C."/>
            <person name="Shao Z."/>
        </authorList>
    </citation>
    <scope>NUCLEOTIDE SEQUENCE [LARGE SCALE GENOMIC DNA]</scope>
    <source>
        <strain evidence="4 5">NSCS20N07D</strain>
    </source>
</reference>
<keyword evidence="5" id="KW-1185">Reference proteome</keyword>
<dbReference type="CDD" id="cd01169">
    <property type="entry name" value="HMPP_kinase"/>
    <property type="match status" value="1"/>
</dbReference>
<gene>
    <name evidence="4" type="primary">thiD</name>
    <name evidence="4" type="ORF">CF386_11095</name>
</gene>
<dbReference type="KEGG" id="pmai:CF386_11095"/>
<dbReference type="SUPFAM" id="SSF53613">
    <property type="entry name" value="Ribokinase-like"/>
    <property type="match status" value="1"/>
</dbReference>
<protein>
    <recommendedName>
        <fullName evidence="2">hydroxymethylpyrimidine kinase</fullName>
        <ecNumber evidence="2">2.7.1.49</ecNumber>
    </recommendedName>
</protein>
<dbReference type="PANTHER" id="PTHR20858:SF17">
    <property type="entry name" value="HYDROXYMETHYLPYRIMIDINE_PHOSPHOMETHYLPYRIMIDINE KINASE THI20-RELATED"/>
    <property type="match status" value="1"/>
</dbReference>
<dbReference type="UniPathway" id="UPA00060">
    <property type="reaction ID" value="UER00138"/>
</dbReference>
<organism evidence="4 5">
    <name type="scientific">Paraphotobacterium marinum</name>
    <dbReference type="NCBI Taxonomy" id="1755811"/>
    <lineage>
        <taxon>Bacteria</taxon>
        <taxon>Pseudomonadati</taxon>
        <taxon>Pseudomonadota</taxon>
        <taxon>Gammaproteobacteria</taxon>
        <taxon>Vibrionales</taxon>
        <taxon>Vibrionaceae</taxon>
        <taxon>Paraphotobacterium</taxon>
    </lineage>
</organism>
<dbReference type="Pfam" id="PF08543">
    <property type="entry name" value="Phos_pyr_kin"/>
    <property type="match status" value="1"/>
</dbReference>
<dbReference type="GO" id="GO:0008972">
    <property type="term" value="F:phosphomethylpyrimidine kinase activity"/>
    <property type="evidence" value="ECO:0007669"/>
    <property type="project" value="InterPro"/>
</dbReference>
<evidence type="ECO:0000256" key="2">
    <source>
        <dbReference type="ARBA" id="ARBA00012135"/>
    </source>
</evidence>
<evidence type="ECO:0000256" key="1">
    <source>
        <dbReference type="ARBA" id="ARBA00004948"/>
    </source>
</evidence>
<sequence>MKDLIFILSKPIILTIAGFDPSGGAGLQADIKTISALGSYACSIATSLTVQNTLKVYSSHPISTSIIEDQFDKLMMDMPIRYLKIGMLAHKNIVVLLNKLINKYKDHFEFIILDPIIKSSSGHFLLDKEGLKVLFKDIFPQTNLITPNYIEACEIFQLSPEDSLAHNICCIQESIKDLGVPFCLLKGGHLPGTSNQCIDYLISSKTVQSFMGKKISSKNTHGTGCTLSSAIVTNISQENCLTQSIIKAKEYLIESMLQSKNSIFGSGHGSLEHFHHLT</sequence>
<feature type="domain" description="Pyridoxamine kinase/Phosphomethylpyrimidine kinase" evidence="3">
    <location>
        <begin position="20"/>
        <end position="270"/>
    </location>
</feature>
<dbReference type="EMBL" id="CP022356">
    <property type="protein sequence ID" value="ASK79592.1"/>
    <property type="molecule type" value="Genomic_DNA"/>
</dbReference>
<dbReference type="EC" id="2.7.1.49" evidence="2"/>
<comment type="pathway">
    <text evidence="1">Cofactor biosynthesis; thiamine diphosphate biosynthesis.</text>
</comment>
<dbReference type="GO" id="GO:0008902">
    <property type="term" value="F:hydroxymethylpyrimidine kinase activity"/>
    <property type="evidence" value="ECO:0007669"/>
    <property type="project" value="UniProtKB-EC"/>
</dbReference>
<accession>A0A220VHD5</accession>
<evidence type="ECO:0000259" key="3">
    <source>
        <dbReference type="Pfam" id="PF08543"/>
    </source>
</evidence>
<evidence type="ECO:0000313" key="5">
    <source>
        <dbReference type="Proteomes" id="UP000242175"/>
    </source>
</evidence>
<dbReference type="GO" id="GO:0005829">
    <property type="term" value="C:cytosol"/>
    <property type="evidence" value="ECO:0007669"/>
    <property type="project" value="TreeGrafter"/>
</dbReference>